<dbReference type="EMBL" id="WHOA01000085">
    <property type="protein sequence ID" value="NOU71953.1"/>
    <property type="molecule type" value="Genomic_DNA"/>
</dbReference>
<feature type="transmembrane region" description="Helical" evidence="6">
    <location>
        <begin position="274"/>
        <end position="292"/>
    </location>
</feature>
<dbReference type="RefSeq" id="WP_171643262.1">
    <property type="nucleotide sequence ID" value="NZ_WHOA01000085.1"/>
</dbReference>
<dbReference type="InterPro" id="IPR036259">
    <property type="entry name" value="MFS_trans_sf"/>
</dbReference>
<keyword evidence="4 6" id="KW-1133">Transmembrane helix</keyword>
<name>A0ABX1XTT1_9BACL</name>
<dbReference type="Pfam" id="PF07690">
    <property type="entry name" value="MFS_1"/>
    <property type="match status" value="1"/>
</dbReference>
<comment type="subcellular location">
    <subcellularLocation>
        <location evidence="1">Cell membrane</location>
        <topology evidence="1">Multi-pass membrane protein</topology>
    </subcellularLocation>
</comment>
<sequence length="403" mass="43506">MKLRFGYLVCALFLASINLRPAISSIAPLLETMRKDLGINGALASLLTSIPVLCMGLFSPIAVKISNRWGLEKTLTWSLLLIGVGTILRYFAASSLLLLLTAFLAGVGIAITGPLLSGFIKRYFANRASSLVGIYSSAMVIGAALSSGLSVPIQHLFHDSWRASLASWAIFAIVALPVWWRLAVHASHSNSTASKNTSERVKLPWKNKRARIITLLFGFMAVIFYSLTAWLAPAFESMGYDKAFAGGMLTLFTFIQIPVSFVLPILIARFPKRMYWLLNCAIFQLAGLLVFMMNGNPWYCAMLLGIGAGGLFPIVLMLPLEETGDAEAASAWAAMNQSGGYVIGSLGPIFVGWLHDATGSFVPAFGGMVIVVVLMMLLQLIIGNKKEQSSLEIPAQAATSSSR</sequence>
<evidence type="ECO:0000259" key="7">
    <source>
        <dbReference type="PROSITE" id="PS50850"/>
    </source>
</evidence>
<feature type="transmembrane region" description="Helical" evidence="6">
    <location>
        <begin position="98"/>
        <end position="120"/>
    </location>
</feature>
<dbReference type="InterPro" id="IPR020846">
    <property type="entry name" value="MFS_dom"/>
</dbReference>
<evidence type="ECO:0000256" key="6">
    <source>
        <dbReference type="SAM" id="Phobius"/>
    </source>
</evidence>
<dbReference type="PROSITE" id="PS50850">
    <property type="entry name" value="MFS"/>
    <property type="match status" value="1"/>
</dbReference>
<keyword evidence="5 6" id="KW-0472">Membrane</keyword>
<dbReference type="Proteomes" id="UP000616779">
    <property type="component" value="Unassembled WGS sequence"/>
</dbReference>
<comment type="caution">
    <text evidence="8">The sequence shown here is derived from an EMBL/GenBank/DDBJ whole genome shotgun (WGS) entry which is preliminary data.</text>
</comment>
<evidence type="ECO:0000256" key="2">
    <source>
        <dbReference type="ARBA" id="ARBA00022448"/>
    </source>
</evidence>
<feature type="transmembrane region" description="Helical" evidence="6">
    <location>
        <begin position="75"/>
        <end position="92"/>
    </location>
</feature>
<protein>
    <submittedName>
        <fullName evidence="8">MFS transporter</fullName>
    </submittedName>
</protein>
<dbReference type="PANTHER" id="PTHR23523">
    <property type="match status" value="1"/>
</dbReference>
<accession>A0ABX1XTT1</accession>
<evidence type="ECO:0000256" key="4">
    <source>
        <dbReference type="ARBA" id="ARBA00022989"/>
    </source>
</evidence>
<reference evidence="8 9" key="1">
    <citation type="submission" date="2019-10" db="EMBL/GenBank/DDBJ databases">
        <title>Description of Paenibacillus terrestris sp. nov.</title>
        <authorList>
            <person name="Carlier A."/>
            <person name="Qi S."/>
        </authorList>
    </citation>
    <scope>NUCLEOTIDE SEQUENCE [LARGE SCALE GENOMIC DNA]</scope>
    <source>
        <strain evidence="8 9">LMG 31458</strain>
    </source>
</reference>
<feature type="transmembrane region" description="Helical" evidence="6">
    <location>
        <begin position="212"/>
        <end position="232"/>
    </location>
</feature>
<evidence type="ECO:0000256" key="5">
    <source>
        <dbReference type="ARBA" id="ARBA00023136"/>
    </source>
</evidence>
<evidence type="ECO:0000256" key="3">
    <source>
        <dbReference type="ARBA" id="ARBA00022692"/>
    </source>
</evidence>
<feature type="transmembrane region" description="Helical" evidence="6">
    <location>
        <begin position="40"/>
        <end position="63"/>
    </location>
</feature>
<dbReference type="InterPro" id="IPR052524">
    <property type="entry name" value="MFS_Cyanate_Porter"/>
</dbReference>
<dbReference type="InterPro" id="IPR011701">
    <property type="entry name" value="MFS"/>
</dbReference>
<evidence type="ECO:0000313" key="8">
    <source>
        <dbReference type="EMBL" id="NOU71953.1"/>
    </source>
</evidence>
<feature type="transmembrane region" description="Helical" evidence="6">
    <location>
        <begin position="132"/>
        <end position="153"/>
    </location>
</feature>
<keyword evidence="2" id="KW-0813">Transport</keyword>
<keyword evidence="3 6" id="KW-0812">Transmembrane</keyword>
<feature type="transmembrane region" description="Helical" evidence="6">
    <location>
        <begin position="339"/>
        <end position="355"/>
    </location>
</feature>
<feature type="transmembrane region" description="Helical" evidence="6">
    <location>
        <begin position="361"/>
        <end position="382"/>
    </location>
</feature>
<organism evidence="8 9">
    <name type="scientific">Paenibacillus phytorum</name>
    <dbReference type="NCBI Taxonomy" id="2654977"/>
    <lineage>
        <taxon>Bacteria</taxon>
        <taxon>Bacillati</taxon>
        <taxon>Bacillota</taxon>
        <taxon>Bacilli</taxon>
        <taxon>Bacillales</taxon>
        <taxon>Paenibacillaceae</taxon>
        <taxon>Paenibacillus</taxon>
    </lineage>
</organism>
<evidence type="ECO:0000313" key="9">
    <source>
        <dbReference type="Proteomes" id="UP000616779"/>
    </source>
</evidence>
<dbReference type="Gene3D" id="1.20.1250.20">
    <property type="entry name" value="MFS general substrate transporter like domains"/>
    <property type="match status" value="1"/>
</dbReference>
<dbReference type="SUPFAM" id="SSF103473">
    <property type="entry name" value="MFS general substrate transporter"/>
    <property type="match status" value="1"/>
</dbReference>
<feature type="transmembrane region" description="Helical" evidence="6">
    <location>
        <begin position="165"/>
        <end position="184"/>
    </location>
</feature>
<feature type="transmembrane region" description="Helical" evidence="6">
    <location>
        <begin position="244"/>
        <end position="267"/>
    </location>
</feature>
<evidence type="ECO:0000256" key="1">
    <source>
        <dbReference type="ARBA" id="ARBA00004651"/>
    </source>
</evidence>
<proteinExistence type="predicted"/>
<dbReference type="PANTHER" id="PTHR23523:SF2">
    <property type="entry name" value="2-NITROIMIDAZOLE TRANSPORTER"/>
    <property type="match status" value="1"/>
</dbReference>
<keyword evidence="9" id="KW-1185">Reference proteome</keyword>
<gene>
    <name evidence="8" type="ORF">GC098_11065</name>
</gene>
<feature type="transmembrane region" description="Helical" evidence="6">
    <location>
        <begin position="298"/>
        <end position="318"/>
    </location>
</feature>
<feature type="domain" description="Major facilitator superfamily (MFS) profile" evidence="7">
    <location>
        <begin position="1"/>
        <end position="387"/>
    </location>
</feature>